<gene>
    <name evidence="2" type="ORF">G5C51_10990</name>
</gene>
<proteinExistence type="predicted"/>
<organism evidence="2 3">
    <name type="scientific">Streptomyces coryli</name>
    <dbReference type="NCBI Taxonomy" id="1128680"/>
    <lineage>
        <taxon>Bacteria</taxon>
        <taxon>Bacillati</taxon>
        <taxon>Actinomycetota</taxon>
        <taxon>Actinomycetes</taxon>
        <taxon>Kitasatosporales</taxon>
        <taxon>Streptomycetaceae</taxon>
        <taxon>Streptomyces</taxon>
    </lineage>
</organism>
<feature type="chain" id="PRO_5039258569" description="Lipoprotein" evidence="1">
    <location>
        <begin position="20"/>
        <end position="239"/>
    </location>
</feature>
<feature type="signal peptide" evidence="1">
    <location>
        <begin position="1"/>
        <end position="19"/>
    </location>
</feature>
<protein>
    <recommendedName>
        <fullName evidence="4">Lipoprotein</fullName>
    </recommendedName>
</protein>
<keyword evidence="3" id="KW-1185">Reference proteome</keyword>
<keyword evidence="1" id="KW-0732">Signal</keyword>
<dbReference type="RefSeq" id="WP_165235714.1">
    <property type="nucleotide sequence ID" value="NZ_JAAKZV010000034.1"/>
</dbReference>
<evidence type="ECO:0000256" key="1">
    <source>
        <dbReference type="SAM" id="SignalP"/>
    </source>
</evidence>
<evidence type="ECO:0000313" key="3">
    <source>
        <dbReference type="Proteomes" id="UP000481583"/>
    </source>
</evidence>
<sequence length="239" mass="24859">MRKSAIAAIAVTAAVLAAAGCEGDAVTDTGKGGAEDKPAAKKVPASEAVLDKGQVKAALLSKADGLKGFEYRPIDKMLLKDESTPRTEPAGCRALEASSLYSLRKEPRPVAFAGVNVSVEKQVNSVRIESYRGDGARQMMTGLKKAVAECAGGYGVGPKVKIKQVKTLPAPQAGEEAIAFNLSGSVESFRIDLSKTVVRIGHAVVIYNHPAGSQGKSPSPGLVEAQNKKLEKALASTTE</sequence>
<dbReference type="EMBL" id="JAAKZV010000034">
    <property type="protein sequence ID" value="NGN64425.1"/>
    <property type="molecule type" value="Genomic_DNA"/>
</dbReference>
<dbReference type="AlphaFoldDB" id="A0A6G4TWS3"/>
<reference evidence="2 3" key="1">
    <citation type="submission" date="2020-02" db="EMBL/GenBank/DDBJ databases">
        <title>Whole-genome analyses of novel actinobacteria.</title>
        <authorList>
            <person name="Sahin N."/>
        </authorList>
    </citation>
    <scope>NUCLEOTIDE SEQUENCE [LARGE SCALE GENOMIC DNA]</scope>
    <source>
        <strain evidence="2 3">A7024</strain>
    </source>
</reference>
<comment type="caution">
    <text evidence="2">The sequence shown here is derived from an EMBL/GenBank/DDBJ whole genome shotgun (WGS) entry which is preliminary data.</text>
</comment>
<name>A0A6G4TWS3_9ACTN</name>
<evidence type="ECO:0000313" key="2">
    <source>
        <dbReference type="EMBL" id="NGN64425.1"/>
    </source>
</evidence>
<accession>A0A6G4TWS3</accession>
<dbReference type="Proteomes" id="UP000481583">
    <property type="component" value="Unassembled WGS sequence"/>
</dbReference>
<evidence type="ECO:0008006" key="4">
    <source>
        <dbReference type="Google" id="ProtNLM"/>
    </source>
</evidence>
<dbReference type="PROSITE" id="PS51257">
    <property type="entry name" value="PROKAR_LIPOPROTEIN"/>
    <property type="match status" value="1"/>
</dbReference>